<evidence type="ECO:0000313" key="2">
    <source>
        <dbReference type="Proteomes" id="UP000275777"/>
    </source>
</evidence>
<gene>
    <name evidence="1" type="ORF">NCTC9695_01003</name>
</gene>
<dbReference type="AlphaFoldDB" id="A0A447T6V5"/>
<protein>
    <submittedName>
        <fullName evidence="1">Uncharacterized protein</fullName>
    </submittedName>
</protein>
<dbReference type="Pfam" id="PF20551">
    <property type="entry name" value="DUF6765"/>
    <property type="match status" value="1"/>
</dbReference>
<proteinExistence type="predicted"/>
<dbReference type="EMBL" id="LR134182">
    <property type="protein sequence ID" value="VEB40602.1"/>
    <property type="molecule type" value="Genomic_DNA"/>
</dbReference>
<dbReference type="Proteomes" id="UP000275777">
    <property type="component" value="Chromosome"/>
</dbReference>
<accession>A0A447T6V5</accession>
<sequence>MKYEDKREGYQNDINRGNLLNRPQSALSRQLIKDTIDCFSNNAKIESILDASQGGSFLLNNNRDENIRRFKLILLGIRSHVIADTWAHQDFCGVGSVLNTYWDVDYDPRSWNPFKQGIGRQSIQYNDGTSGWKTTVLSSIENYGLGYLYGPHPDLAAVPNGTSYLGHGWMGHFPDFSFVNFRYKPCWANPSDGPIERNNPNEYKRAWIELVSLFTQANRNSKVKIDEQFQSDLGKAVRAIECPCQLGGKVSGRKSSAAAWLEAFEDHPNSIIDVDAEPYPSAKLDGMINETWRFDRFGTNYVQVDSDLYLFQIAADYHFHFVKNYLDRHLMFKFEGSWSKQTSALDPKKTELFANI</sequence>
<organism evidence="1 2">
    <name type="scientific">Chromobacterium violaceum</name>
    <dbReference type="NCBI Taxonomy" id="536"/>
    <lineage>
        <taxon>Bacteria</taxon>
        <taxon>Pseudomonadati</taxon>
        <taxon>Pseudomonadota</taxon>
        <taxon>Betaproteobacteria</taxon>
        <taxon>Neisseriales</taxon>
        <taxon>Chromobacteriaceae</taxon>
        <taxon>Chromobacterium</taxon>
    </lineage>
</organism>
<dbReference type="InterPro" id="IPR046653">
    <property type="entry name" value="DUF6765"/>
</dbReference>
<evidence type="ECO:0000313" key="1">
    <source>
        <dbReference type="EMBL" id="VEB40602.1"/>
    </source>
</evidence>
<name>A0A447T6V5_CHRVL</name>
<reference evidence="1 2" key="1">
    <citation type="submission" date="2018-12" db="EMBL/GenBank/DDBJ databases">
        <authorList>
            <consortium name="Pathogen Informatics"/>
        </authorList>
    </citation>
    <scope>NUCLEOTIDE SEQUENCE [LARGE SCALE GENOMIC DNA]</scope>
    <source>
        <strain evidence="1 2">NCTC9695</strain>
    </source>
</reference>